<dbReference type="EMBL" id="MCRM02000021">
    <property type="protein sequence ID" value="PNV73687.1"/>
    <property type="molecule type" value="Genomic_DNA"/>
</dbReference>
<dbReference type="InterPro" id="IPR052159">
    <property type="entry name" value="Competence_DNA_uptake"/>
</dbReference>
<evidence type="ECO:0000256" key="3">
    <source>
        <dbReference type="ARBA" id="ARBA00022692"/>
    </source>
</evidence>
<dbReference type="PANTHER" id="PTHR30619">
    <property type="entry name" value="DNA INTERNALIZATION/COMPETENCE PROTEIN COMEC/REC2"/>
    <property type="match status" value="1"/>
</dbReference>
<dbReference type="RefSeq" id="WP_010415492.1">
    <property type="nucleotide sequence ID" value="NZ_MCRM02000021.1"/>
</dbReference>
<name>A0ABX4YF92_9LEPT</name>
<feature type="transmembrane region" description="Helical" evidence="6">
    <location>
        <begin position="286"/>
        <end position="306"/>
    </location>
</feature>
<feature type="transmembrane region" description="Helical" evidence="6">
    <location>
        <begin position="63"/>
        <end position="82"/>
    </location>
</feature>
<keyword evidence="3 6" id="KW-0812">Transmembrane</keyword>
<feature type="domain" description="ComEC/Rec2-related protein" evidence="7">
    <location>
        <begin position="123"/>
        <end position="399"/>
    </location>
</feature>
<accession>A0ABX4YF92</accession>
<feature type="transmembrane region" description="Helical" evidence="6">
    <location>
        <begin position="36"/>
        <end position="56"/>
    </location>
</feature>
<dbReference type="NCBIfam" id="TIGR00360">
    <property type="entry name" value="ComEC_N-term"/>
    <property type="match status" value="1"/>
</dbReference>
<feature type="transmembrane region" description="Helical" evidence="6">
    <location>
        <begin position="144"/>
        <end position="165"/>
    </location>
</feature>
<sequence length="636" mass="71634">MNRFLEERYRDWIPASSFSYLVLGVLSSHYCRFVLADLLLLWTGIGCISIVFISFLKPIRKKLLSFAWGILLFFLLLTSGYTKRTAPFLNESKIWKDQSGAFVGKLLESANIEGLEKEISLGLVLGDAKNLNKDFKQDAKEGGILHLFAASGLHLGILLGCLFAVLKRFPILGYFLPRVIPILLGLFYFSFLGFPVSLARAWVFSSFLLLQTLFFRKTRPSDLLLASAGILFFWDPARSFGVSFLLSFGAVASILLLKPCLDLCFPQEVEEAGVLKKIGTFFRENLTLSFAAGLGTFPTLVAYFGTFSFGSLGINLLLVPLCGILLPLLYSALLIEFLSIPYLKDCLWISVKLLIEILGSITVFWSENELTFPKYYRGESKRLASVVLSLFIIFLFLIRSLPLRDAIKSPPSLSFAPEDPDRIRKNMNPIFLLRLTLLFFCIGFYYLLAVSSQYVRLPPIFYGDKFSFVIRNEKELVLGGKCKYSSNLFYNSFGKDPQLFCGESSGQTTIESVYIEDESCIRWILSCFRRRTDLLFQYGGKRKVSSLALTNWTVVPKRNRFSLPTEPGQLVRFEAGKDSVLSLTKFTQQGTGIILLSPRFGKSDTAKEWNKVRKQLGIGSGWEFIGGDELPGLPVF</sequence>
<feature type="transmembrane region" description="Helical" evidence="6">
    <location>
        <begin position="431"/>
        <end position="448"/>
    </location>
</feature>
<evidence type="ECO:0000313" key="8">
    <source>
        <dbReference type="EMBL" id="PNV73687.1"/>
    </source>
</evidence>
<organism evidence="8 9">
    <name type="scientific">Leptospira inadai serovar Lyme</name>
    <dbReference type="NCBI Taxonomy" id="293084"/>
    <lineage>
        <taxon>Bacteria</taxon>
        <taxon>Pseudomonadati</taxon>
        <taxon>Spirochaetota</taxon>
        <taxon>Spirochaetia</taxon>
        <taxon>Leptospirales</taxon>
        <taxon>Leptospiraceae</taxon>
        <taxon>Leptospira</taxon>
    </lineage>
</organism>
<gene>
    <name evidence="8" type="ORF">BES34_016705</name>
</gene>
<keyword evidence="2" id="KW-1003">Cell membrane</keyword>
<comment type="caution">
    <text evidence="8">The sequence shown here is derived from an EMBL/GenBank/DDBJ whole genome shotgun (WGS) entry which is preliminary data.</text>
</comment>
<keyword evidence="4 6" id="KW-1133">Transmembrane helix</keyword>
<feature type="transmembrane region" description="Helical" evidence="6">
    <location>
        <begin position="243"/>
        <end position="265"/>
    </location>
</feature>
<feature type="transmembrane region" description="Helical" evidence="6">
    <location>
        <begin position="172"/>
        <end position="191"/>
    </location>
</feature>
<dbReference type="InterPro" id="IPR004477">
    <property type="entry name" value="ComEC_N"/>
</dbReference>
<dbReference type="PANTHER" id="PTHR30619:SF1">
    <property type="entry name" value="RECOMBINATION PROTEIN 2"/>
    <property type="match status" value="1"/>
</dbReference>
<feature type="transmembrane region" description="Helical" evidence="6">
    <location>
        <begin position="12"/>
        <end position="30"/>
    </location>
</feature>
<proteinExistence type="predicted"/>
<feature type="transmembrane region" description="Helical" evidence="6">
    <location>
        <begin position="312"/>
        <end position="335"/>
    </location>
</feature>
<keyword evidence="9" id="KW-1185">Reference proteome</keyword>
<evidence type="ECO:0000256" key="4">
    <source>
        <dbReference type="ARBA" id="ARBA00022989"/>
    </source>
</evidence>
<reference evidence="8" key="1">
    <citation type="submission" date="2018-01" db="EMBL/GenBank/DDBJ databases">
        <title>Genomic characterization of Leptospira inadai serogroup Lyme isolated from captured rat in Brazil and comparative analysis with human reference strain.</title>
        <authorList>
            <person name="Moreno L.Z."/>
            <person name="Loureiro A.P."/>
            <person name="Miraglia F."/>
            <person name="Kremer F.S."/>
            <person name="Eslabao M.R."/>
            <person name="Dellagostin O.A."/>
            <person name="Lilenbaum W."/>
            <person name="Moreno A.M."/>
        </authorList>
    </citation>
    <scope>NUCLEOTIDE SEQUENCE [LARGE SCALE GENOMIC DNA]</scope>
    <source>
        <strain evidence="8">M34/99</strain>
    </source>
</reference>
<evidence type="ECO:0000256" key="1">
    <source>
        <dbReference type="ARBA" id="ARBA00004651"/>
    </source>
</evidence>
<evidence type="ECO:0000256" key="6">
    <source>
        <dbReference type="SAM" id="Phobius"/>
    </source>
</evidence>
<feature type="transmembrane region" description="Helical" evidence="6">
    <location>
        <begin position="385"/>
        <end position="402"/>
    </location>
</feature>
<evidence type="ECO:0000256" key="5">
    <source>
        <dbReference type="ARBA" id="ARBA00023136"/>
    </source>
</evidence>
<feature type="transmembrane region" description="Helical" evidence="6">
    <location>
        <begin position="347"/>
        <end position="365"/>
    </location>
</feature>
<evidence type="ECO:0000259" key="7">
    <source>
        <dbReference type="Pfam" id="PF03772"/>
    </source>
</evidence>
<keyword evidence="5 6" id="KW-0472">Membrane</keyword>
<comment type="subcellular location">
    <subcellularLocation>
        <location evidence="1">Cell membrane</location>
        <topology evidence="1">Multi-pass membrane protein</topology>
    </subcellularLocation>
</comment>
<evidence type="ECO:0000256" key="2">
    <source>
        <dbReference type="ARBA" id="ARBA00022475"/>
    </source>
</evidence>
<dbReference type="Pfam" id="PF03772">
    <property type="entry name" value="Competence"/>
    <property type="match status" value="1"/>
</dbReference>
<dbReference type="Proteomes" id="UP000094669">
    <property type="component" value="Unassembled WGS sequence"/>
</dbReference>
<evidence type="ECO:0000313" key="9">
    <source>
        <dbReference type="Proteomes" id="UP000094669"/>
    </source>
</evidence>
<protein>
    <submittedName>
        <fullName evidence="8">Competence protein</fullName>
    </submittedName>
</protein>